<feature type="domain" description="VOC" evidence="1">
    <location>
        <begin position="5"/>
        <end position="122"/>
    </location>
</feature>
<sequence>MNNNPVGWFEIYVQDMDRAKAFYESVFDLQLTRLDSPDIEIWAFPMQADRYGAPGALVRMPGFPSGANSVLVYFSCADCAMEAAKAANSGGKVEKEKFSIGEYGHIALVRDTEGTMIGLHSMQ</sequence>
<dbReference type="InterPro" id="IPR052164">
    <property type="entry name" value="Anthracycline_SecMetBiosynth"/>
</dbReference>
<evidence type="ECO:0000313" key="2">
    <source>
        <dbReference type="EMBL" id="QQE87097.1"/>
    </source>
</evidence>
<dbReference type="RefSeq" id="WP_198866145.1">
    <property type="nucleotide sequence ID" value="NZ_CP066310.1"/>
</dbReference>
<dbReference type="PROSITE" id="PS51819">
    <property type="entry name" value="VOC"/>
    <property type="match status" value="1"/>
</dbReference>
<dbReference type="InterPro" id="IPR037523">
    <property type="entry name" value="VOC_core"/>
</dbReference>
<dbReference type="EMBL" id="CP066310">
    <property type="protein sequence ID" value="QQE87097.1"/>
    <property type="molecule type" value="Genomic_DNA"/>
</dbReference>
<dbReference type="CDD" id="cd07247">
    <property type="entry name" value="SgaA_N_like"/>
    <property type="match status" value="1"/>
</dbReference>
<name>A0AAP9YA05_9GAMM</name>
<dbReference type="InterPro" id="IPR004360">
    <property type="entry name" value="Glyas_Fos-R_dOase_dom"/>
</dbReference>
<protein>
    <submittedName>
        <fullName evidence="2">VOC family protein</fullName>
    </submittedName>
</protein>
<reference evidence="2 3" key="1">
    <citation type="submission" date="2020-12" db="EMBL/GenBank/DDBJ databases">
        <title>Genomic Analysis and Response surface optimization of nitrogen-fixing conditions for A. chroococcum strain HR1, Isolation from rhizosphere soil.</title>
        <authorList>
            <person name="Li J."/>
            <person name="Yang H."/>
            <person name="Liu H."/>
            <person name="Wang C."/>
            <person name="Tian Y."/>
            <person name="Lu X.Y."/>
        </authorList>
    </citation>
    <scope>NUCLEOTIDE SEQUENCE [LARGE SCALE GENOMIC DNA]</scope>
    <source>
        <strain evidence="2 3">HR1</strain>
    </source>
</reference>
<dbReference type="Gene3D" id="3.10.180.10">
    <property type="entry name" value="2,3-Dihydroxybiphenyl 1,2-Dioxygenase, domain 1"/>
    <property type="match status" value="1"/>
</dbReference>
<dbReference type="InterPro" id="IPR029068">
    <property type="entry name" value="Glyas_Bleomycin-R_OHBP_Dase"/>
</dbReference>
<dbReference type="Proteomes" id="UP000596192">
    <property type="component" value="Chromosome"/>
</dbReference>
<dbReference type="Pfam" id="PF00903">
    <property type="entry name" value="Glyoxalase"/>
    <property type="match status" value="1"/>
</dbReference>
<gene>
    <name evidence="2" type="ORF">GKQ51_12255</name>
</gene>
<accession>A0AAP9YA05</accession>
<dbReference type="PANTHER" id="PTHR33993">
    <property type="entry name" value="GLYOXALASE-RELATED"/>
    <property type="match status" value="1"/>
</dbReference>
<organism evidence="2 3">
    <name type="scientific">Azotobacter chroococcum</name>
    <dbReference type="NCBI Taxonomy" id="353"/>
    <lineage>
        <taxon>Bacteria</taxon>
        <taxon>Pseudomonadati</taxon>
        <taxon>Pseudomonadota</taxon>
        <taxon>Gammaproteobacteria</taxon>
        <taxon>Pseudomonadales</taxon>
        <taxon>Pseudomonadaceae</taxon>
        <taxon>Azotobacter</taxon>
    </lineage>
</organism>
<proteinExistence type="predicted"/>
<dbReference type="PANTHER" id="PTHR33993:SF2">
    <property type="entry name" value="VOC DOMAIN-CONTAINING PROTEIN"/>
    <property type="match status" value="1"/>
</dbReference>
<dbReference type="AlphaFoldDB" id="A0AAP9YA05"/>
<evidence type="ECO:0000259" key="1">
    <source>
        <dbReference type="PROSITE" id="PS51819"/>
    </source>
</evidence>
<dbReference type="SUPFAM" id="SSF54593">
    <property type="entry name" value="Glyoxalase/Bleomycin resistance protein/Dihydroxybiphenyl dioxygenase"/>
    <property type="match status" value="1"/>
</dbReference>
<evidence type="ECO:0000313" key="3">
    <source>
        <dbReference type="Proteomes" id="UP000596192"/>
    </source>
</evidence>